<dbReference type="eggNOG" id="ENOG502Z7J5">
    <property type="taxonomic scope" value="Bacteria"/>
</dbReference>
<name>D0MIQ4_RHOM4</name>
<feature type="domain" description="GWxTD" evidence="1">
    <location>
        <begin position="299"/>
        <end position="460"/>
    </location>
</feature>
<evidence type="ECO:0000313" key="3">
    <source>
        <dbReference type="Proteomes" id="UP000002221"/>
    </source>
</evidence>
<dbReference type="EMBL" id="CP001807">
    <property type="protein sequence ID" value="ACY48362.1"/>
    <property type="molecule type" value="Genomic_DNA"/>
</dbReference>
<dbReference type="PROSITE" id="PS51257">
    <property type="entry name" value="PROKAR_LIPOPROTEIN"/>
    <property type="match status" value="1"/>
</dbReference>
<evidence type="ECO:0000259" key="1">
    <source>
        <dbReference type="Pfam" id="PF20094"/>
    </source>
</evidence>
<dbReference type="InterPro" id="IPR030959">
    <property type="entry name" value="GWxTD_dom"/>
</dbReference>
<dbReference type="Proteomes" id="UP000002221">
    <property type="component" value="Chromosome"/>
</dbReference>
<dbReference type="Pfam" id="PF20094">
    <property type="entry name" value="GWxTD_dom"/>
    <property type="match status" value="1"/>
</dbReference>
<dbReference type="NCBIfam" id="TIGR04514">
    <property type="entry name" value="GWxTD_dom"/>
    <property type="match status" value="1"/>
</dbReference>
<gene>
    <name evidence="2" type="ordered locus">Rmar_1475</name>
</gene>
<dbReference type="OrthoDB" id="9814412at2"/>
<dbReference type="RefSeq" id="WP_012843973.1">
    <property type="nucleotide sequence ID" value="NC_013501.1"/>
</dbReference>
<dbReference type="HOGENOM" id="CLU_583626_0_0_10"/>
<dbReference type="AlphaFoldDB" id="D0MIQ4"/>
<dbReference type="STRING" id="518766.Rmar_1475"/>
<sequence length="464" mass="53817">MPVQRQTAWLGWIGVLILVGTGTGCGSARPVAVEGYEEGGPSFVLEAIPVLRDAQPGLELYLGLRPRTLVFTHVDTAYQAVCEVLVRLLDEKGRVRYEQAFDDTLRVPTFAATRAHVLHLWHRFVPYRPGRYRLEVTVTDRHSRHYTRRRRRVYLPDPAGRGPLLSPVWLERRGANGRYEVHPGLHVAAGVDSLRAAVELFKLVPRHRVRVQLLLLQFPTDTSAARPPYDLMPAPGSLAYRGVRYDRPETLQVSTRQVEGLSGSVRIDFMLPPLVERGVYRVEVTAQVEGQKQPAVSRRELAVHGPTFPQVETLDQMAEALVYLTYPDEWEQLRAARTPAELRARFDAFWGRLVGDRRKAARLLRLYYERVEQANLQFSTFKEGWRTDRGMVYIMLGPPYVVEDRVDEQIWYYTYSEQDPRYTFVFERVRWPGSPFVNYVLRRQPYYYDMWHRALTYWRTGQVL</sequence>
<organism evidence="2 3">
    <name type="scientific">Rhodothermus marinus (strain ATCC 43812 / DSM 4252 / R-10)</name>
    <name type="common">Rhodothermus obamensis</name>
    <dbReference type="NCBI Taxonomy" id="518766"/>
    <lineage>
        <taxon>Bacteria</taxon>
        <taxon>Pseudomonadati</taxon>
        <taxon>Rhodothermota</taxon>
        <taxon>Rhodothermia</taxon>
        <taxon>Rhodothermales</taxon>
        <taxon>Rhodothermaceae</taxon>
        <taxon>Rhodothermus</taxon>
    </lineage>
</organism>
<evidence type="ECO:0000313" key="2">
    <source>
        <dbReference type="EMBL" id="ACY48362.1"/>
    </source>
</evidence>
<dbReference type="KEGG" id="rmr:Rmar_1475"/>
<reference evidence="2 3" key="1">
    <citation type="journal article" date="2009" name="Stand. Genomic Sci.">
        <title>Complete genome sequence of Rhodothermus marinus type strain (R-10).</title>
        <authorList>
            <person name="Nolan M."/>
            <person name="Tindall B.J."/>
            <person name="Pomrenke H."/>
            <person name="Lapidus A."/>
            <person name="Copeland A."/>
            <person name="Glavina Del Rio T."/>
            <person name="Lucas S."/>
            <person name="Chen F."/>
            <person name="Tice H."/>
            <person name="Cheng J.F."/>
            <person name="Saunders E."/>
            <person name="Han C."/>
            <person name="Bruce D."/>
            <person name="Goodwin L."/>
            <person name="Chain P."/>
            <person name="Pitluck S."/>
            <person name="Ovchinikova G."/>
            <person name="Pati A."/>
            <person name="Ivanova N."/>
            <person name="Mavromatis K."/>
            <person name="Chen A."/>
            <person name="Palaniappan K."/>
            <person name="Land M."/>
            <person name="Hauser L."/>
            <person name="Chang Y.J."/>
            <person name="Jeffries C.D."/>
            <person name="Brettin T."/>
            <person name="Goker M."/>
            <person name="Bristow J."/>
            <person name="Eisen J.A."/>
            <person name="Markowitz V."/>
            <person name="Hugenholtz P."/>
            <person name="Kyrpides N.C."/>
            <person name="Klenk H.P."/>
            <person name="Detter J.C."/>
        </authorList>
    </citation>
    <scope>NUCLEOTIDE SEQUENCE [LARGE SCALE GENOMIC DNA]</scope>
    <source>
        <strain evidence="3">ATCC 43812 / DSM 4252 / R-10</strain>
    </source>
</reference>
<protein>
    <recommendedName>
        <fullName evidence="1">GWxTD domain-containing protein</fullName>
    </recommendedName>
</protein>
<accession>D0MIQ4</accession>
<proteinExistence type="predicted"/>
<keyword evidence="3" id="KW-1185">Reference proteome</keyword>